<keyword evidence="1" id="KW-0963">Cytoplasm</keyword>
<feature type="domain" description="UBA" evidence="2">
    <location>
        <begin position="21"/>
        <end position="61"/>
    </location>
</feature>
<dbReference type="Gene3D" id="1.10.8.10">
    <property type="entry name" value="DNA helicase RuvA subunit, C-terminal domain"/>
    <property type="match status" value="1"/>
</dbReference>
<gene>
    <name evidence="3" type="ORF">COEREDRAFT_82033</name>
</gene>
<accession>A0A2G5B935</accession>
<keyword evidence="4" id="KW-1185">Reference proteome</keyword>
<dbReference type="GO" id="GO:0003684">
    <property type="term" value="F:damaged DNA binding"/>
    <property type="evidence" value="ECO:0007669"/>
    <property type="project" value="UniProtKB-UniRule"/>
</dbReference>
<evidence type="ECO:0000313" key="3">
    <source>
        <dbReference type="EMBL" id="PIA15492.1"/>
    </source>
</evidence>
<dbReference type="STRING" id="763665.A0A2G5B935"/>
<comment type="subcellular location">
    <subcellularLocation>
        <location evidence="1">Nucleus</location>
    </subcellularLocation>
    <subcellularLocation>
        <location evidence="1">Cytoplasm</location>
    </subcellularLocation>
</comment>
<dbReference type="GO" id="GO:0006289">
    <property type="term" value="P:nucleotide-excision repair"/>
    <property type="evidence" value="ECO:0007669"/>
    <property type="project" value="UniProtKB-UniRule"/>
</dbReference>
<dbReference type="GO" id="GO:0005634">
    <property type="term" value="C:nucleus"/>
    <property type="evidence" value="ECO:0007669"/>
    <property type="project" value="UniProtKB-SubCell"/>
</dbReference>
<comment type="function">
    <text evidence="1">Multiubiquitin chain receptor involved in modulation of proteasomal degradation. Involved in nucleotide excision repair.</text>
</comment>
<proteinExistence type="inferred from homology"/>
<sequence>MQVGEEGGPDNTLVQYDKITPEDEDVIKRLMSLDFEREKVVSAYLACDKNENTTAEFLLQGVDDE</sequence>
<comment type="similarity">
    <text evidence="1">Belongs to the RAD23 family.</text>
</comment>
<dbReference type="SUPFAM" id="SSF46934">
    <property type="entry name" value="UBA-like"/>
    <property type="match status" value="1"/>
</dbReference>
<keyword evidence="1" id="KW-0539">Nucleus</keyword>
<dbReference type="CDD" id="cd14281">
    <property type="entry name" value="UBA2_Rad23_like"/>
    <property type="match status" value="1"/>
</dbReference>
<dbReference type="GO" id="GO:0005737">
    <property type="term" value="C:cytoplasm"/>
    <property type="evidence" value="ECO:0007669"/>
    <property type="project" value="UniProtKB-SubCell"/>
</dbReference>
<dbReference type="FunFam" id="1.10.8.10:FF:000002">
    <property type="entry name" value="UV excision repair protein RAD23 homolog"/>
    <property type="match status" value="1"/>
</dbReference>
<keyword evidence="1" id="KW-0227">DNA damage</keyword>
<name>A0A2G5B935_COERN</name>
<dbReference type="GO" id="GO:0031593">
    <property type="term" value="F:polyubiquitin modification-dependent protein binding"/>
    <property type="evidence" value="ECO:0007669"/>
    <property type="project" value="UniProtKB-UniRule"/>
</dbReference>
<dbReference type="InterPro" id="IPR009060">
    <property type="entry name" value="UBA-like_sf"/>
</dbReference>
<dbReference type="SMART" id="SM00165">
    <property type="entry name" value="UBA"/>
    <property type="match status" value="1"/>
</dbReference>
<dbReference type="OrthoDB" id="419317at2759"/>
<evidence type="ECO:0000313" key="4">
    <source>
        <dbReference type="Proteomes" id="UP000242474"/>
    </source>
</evidence>
<dbReference type="GO" id="GO:0043161">
    <property type="term" value="P:proteasome-mediated ubiquitin-dependent protein catabolic process"/>
    <property type="evidence" value="ECO:0007669"/>
    <property type="project" value="UniProtKB-UniRule"/>
</dbReference>
<evidence type="ECO:0000256" key="1">
    <source>
        <dbReference type="RuleBase" id="RU367049"/>
    </source>
</evidence>
<dbReference type="Proteomes" id="UP000242474">
    <property type="component" value="Unassembled WGS sequence"/>
</dbReference>
<keyword evidence="1" id="KW-0234">DNA repair</keyword>
<dbReference type="PRINTS" id="PR01839">
    <property type="entry name" value="RAD23PROTEIN"/>
</dbReference>
<reference evidence="3 4" key="1">
    <citation type="journal article" date="2015" name="Genome Biol. Evol.">
        <title>Phylogenomic analyses indicate that early fungi evolved digesting cell walls of algal ancestors of land plants.</title>
        <authorList>
            <person name="Chang Y."/>
            <person name="Wang S."/>
            <person name="Sekimoto S."/>
            <person name="Aerts A.L."/>
            <person name="Choi C."/>
            <person name="Clum A."/>
            <person name="LaButti K.M."/>
            <person name="Lindquist E.A."/>
            <person name="Yee Ngan C."/>
            <person name="Ohm R.A."/>
            <person name="Salamov A.A."/>
            <person name="Grigoriev I.V."/>
            <person name="Spatafora J.W."/>
            <person name="Berbee M.L."/>
        </authorList>
    </citation>
    <scope>NUCLEOTIDE SEQUENCE [LARGE SCALE GENOMIC DNA]</scope>
    <source>
        <strain evidence="3 4">NRRL 1564</strain>
    </source>
</reference>
<organism evidence="3 4">
    <name type="scientific">Coemansia reversa (strain ATCC 12441 / NRRL 1564)</name>
    <dbReference type="NCBI Taxonomy" id="763665"/>
    <lineage>
        <taxon>Eukaryota</taxon>
        <taxon>Fungi</taxon>
        <taxon>Fungi incertae sedis</taxon>
        <taxon>Zoopagomycota</taxon>
        <taxon>Kickxellomycotina</taxon>
        <taxon>Kickxellomycetes</taxon>
        <taxon>Kickxellales</taxon>
        <taxon>Kickxellaceae</taxon>
        <taxon>Coemansia</taxon>
    </lineage>
</organism>
<dbReference type="EMBL" id="KZ303507">
    <property type="protein sequence ID" value="PIA15492.1"/>
    <property type="molecule type" value="Genomic_DNA"/>
</dbReference>
<dbReference type="PROSITE" id="PS50030">
    <property type="entry name" value="UBA"/>
    <property type="match status" value="1"/>
</dbReference>
<protein>
    <recommendedName>
        <fullName evidence="1">UV excision repair protein RAD23</fullName>
    </recommendedName>
</protein>
<dbReference type="InterPro" id="IPR015940">
    <property type="entry name" value="UBA"/>
</dbReference>
<evidence type="ECO:0000259" key="2">
    <source>
        <dbReference type="PROSITE" id="PS50030"/>
    </source>
</evidence>
<dbReference type="Pfam" id="PF00627">
    <property type="entry name" value="UBA"/>
    <property type="match status" value="1"/>
</dbReference>
<dbReference type="InterPro" id="IPR004806">
    <property type="entry name" value="Rad23"/>
</dbReference>
<dbReference type="GO" id="GO:0043130">
    <property type="term" value="F:ubiquitin binding"/>
    <property type="evidence" value="ECO:0007669"/>
    <property type="project" value="UniProtKB-UniRule"/>
</dbReference>
<dbReference type="AlphaFoldDB" id="A0A2G5B935"/>